<organism evidence="1">
    <name type="scientific">Dichomitus squalens</name>
    <dbReference type="NCBI Taxonomy" id="114155"/>
    <lineage>
        <taxon>Eukaryota</taxon>
        <taxon>Fungi</taxon>
        <taxon>Dikarya</taxon>
        <taxon>Basidiomycota</taxon>
        <taxon>Agaricomycotina</taxon>
        <taxon>Agaricomycetes</taxon>
        <taxon>Polyporales</taxon>
        <taxon>Polyporaceae</taxon>
        <taxon>Dichomitus</taxon>
    </lineage>
</organism>
<reference evidence="1" key="1">
    <citation type="submission" date="2019-01" db="EMBL/GenBank/DDBJ databases">
        <title>Draft genome sequences of three monokaryotic isolates of the white-rot basidiomycete fungus Dichomitus squalens.</title>
        <authorList>
            <consortium name="DOE Joint Genome Institute"/>
            <person name="Lopez S.C."/>
            <person name="Andreopoulos B."/>
            <person name="Pangilinan J."/>
            <person name="Lipzen A."/>
            <person name="Riley R."/>
            <person name="Ahrendt S."/>
            <person name="Ng V."/>
            <person name="Barry K."/>
            <person name="Daum C."/>
            <person name="Grigoriev I.V."/>
            <person name="Hilden K.S."/>
            <person name="Makela M.R."/>
            <person name="de Vries R.P."/>
        </authorList>
    </citation>
    <scope>NUCLEOTIDE SEQUENCE [LARGE SCALE GENOMIC DNA]</scope>
    <source>
        <strain evidence="1">OM18370.1</strain>
    </source>
</reference>
<dbReference type="AlphaFoldDB" id="A0A4V2JZG6"/>
<gene>
    <name evidence="1" type="ORF">BD311DRAFT_766420</name>
</gene>
<sequence length="76" mass="8232">MSSQEALLVGSLIGEVVWLSSTDLYVGCDLPLLDHPVTIFPPPLSFRGLVKPRAPLASTLMTARTSLHRVCLTTLQ</sequence>
<accession>A0A4V2JZG6</accession>
<proteinExistence type="predicted"/>
<dbReference type="EMBL" id="ML143478">
    <property type="protein sequence ID" value="TBU24513.1"/>
    <property type="molecule type" value="Genomic_DNA"/>
</dbReference>
<evidence type="ECO:0000313" key="1">
    <source>
        <dbReference type="EMBL" id="TBU24513.1"/>
    </source>
</evidence>
<name>A0A4V2JZG6_9APHY</name>
<dbReference type="Proteomes" id="UP000292957">
    <property type="component" value="Unassembled WGS sequence"/>
</dbReference>
<protein>
    <submittedName>
        <fullName evidence="1">Uncharacterized protein</fullName>
    </submittedName>
</protein>